<feature type="transmembrane region" description="Helical" evidence="1">
    <location>
        <begin position="9"/>
        <end position="28"/>
    </location>
</feature>
<dbReference type="AlphaFoldDB" id="A0A2P8CUW7"/>
<keyword evidence="1" id="KW-0472">Membrane</keyword>
<keyword evidence="1" id="KW-1133">Transmembrane helix</keyword>
<proteinExistence type="predicted"/>
<protein>
    <submittedName>
        <fullName evidence="2">Uncharacterized protein</fullName>
    </submittedName>
</protein>
<accession>A0A2P8CUW7</accession>
<comment type="caution">
    <text evidence="2">The sequence shown here is derived from an EMBL/GenBank/DDBJ whole genome shotgun (WGS) entry which is preliminary data.</text>
</comment>
<feature type="transmembrane region" description="Helical" evidence="1">
    <location>
        <begin position="135"/>
        <end position="155"/>
    </location>
</feature>
<evidence type="ECO:0000256" key="1">
    <source>
        <dbReference type="SAM" id="Phobius"/>
    </source>
</evidence>
<name>A0A2P8CUW7_9ACTN</name>
<evidence type="ECO:0000313" key="2">
    <source>
        <dbReference type="EMBL" id="PSK88756.1"/>
    </source>
</evidence>
<organism evidence="2 3">
    <name type="scientific">Murinocardiopsis flavida</name>
    <dbReference type="NCBI Taxonomy" id="645275"/>
    <lineage>
        <taxon>Bacteria</taxon>
        <taxon>Bacillati</taxon>
        <taxon>Actinomycetota</taxon>
        <taxon>Actinomycetes</taxon>
        <taxon>Streptosporangiales</taxon>
        <taxon>Nocardiopsidaceae</taxon>
        <taxon>Murinocardiopsis</taxon>
    </lineage>
</organism>
<dbReference type="EMBL" id="PYGA01000029">
    <property type="protein sequence ID" value="PSK88756.1"/>
    <property type="molecule type" value="Genomic_DNA"/>
</dbReference>
<dbReference type="Proteomes" id="UP000240542">
    <property type="component" value="Unassembled WGS sequence"/>
</dbReference>
<feature type="transmembrane region" description="Helical" evidence="1">
    <location>
        <begin position="95"/>
        <end position="115"/>
    </location>
</feature>
<feature type="transmembrane region" description="Helical" evidence="1">
    <location>
        <begin position="65"/>
        <end position="83"/>
    </location>
</feature>
<sequence>MSRRLRGSAWVWAVGAGAVAATIAGLRIQVLGLGCMLSAPGAPPGGGRAPAPVMDCPAVRFLPDVPVAALLAAGLVLLVFAVVRGRRYTEAGLALAGMLVGGAAAFIVVDAFAIGCEMVQPGSYPAPPPRLWCPSGRFLVTVVPVALCSAVLPVIGRTVYLRARGGDRAVRRTR</sequence>
<keyword evidence="1" id="KW-0812">Transmembrane</keyword>
<gene>
    <name evidence="2" type="ORF">CLV63_12945</name>
</gene>
<evidence type="ECO:0000313" key="3">
    <source>
        <dbReference type="Proteomes" id="UP000240542"/>
    </source>
</evidence>
<reference evidence="2 3" key="1">
    <citation type="submission" date="2018-03" db="EMBL/GenBank/DDBJ databases">
        <title>Genomic Encyclopedia of Archaeal and Bacterial Type Strains, Phase II (KMG-II): from individual species to whole genera.</title>
        <authorList>
            <person name="Goeker M."/>
        </authorList>
    </citation>
    <scope>NUCLEOTIDE SEQUENCE [LARGE SCALE GENOMIC DNA]</scope>
    <source>
        <strain evidence="2 3">DSM 45312</strain>
    </source>
</reference>
<dbReference type="RefSeq" id="WP_106586408.1">
    <property type="nucleotide sequence ID" value="NZ_PYGA01000029.1"/>
</dbReference>
<keyword evidence="3" id="KW-1185">Reference proteome</keyword>